<accession>A0A0S4LFT3</accession>
<organism evidence="1 2">
    <name type="scientific">Candidatus Nitrospira nitrosa</name>
    <dbReference type="NCBI Taxonomy" id="1742972"/>
    <lineage>
        <taxon>Bacteria</taxon>
        <taxon>Pseudomonadati</taxon>
        <taxon>Nitrospirota</taxon>
        <taxon>Nitrospiria</taxon>
        <taxon>Nitrospirales</taxon>
        <taxon>Nitrospiraceae</taxon>
        <taxon>Nitrospira</taxon>
    </lineage>
</organism>
<dbReference type="Proteomes" id="UP000199032">
    <property type="component" value="Unassembled WGS sequence"/>
</dbReference>
<proteinExistence type="predicted"/>
<reference evidence="1 2" key="1">
    <citation type="submission" date="2015-10" db="EMBL/GenBank/DDBJ databases">
        <authorList>
            <person name="Gilbert D.G."/>
        </authorList>
    </citation>
    <scope>NUCLEOTIDE SEQUENCE [LARGE SCALE GENOMIC DNA]</scope>
    <source>
        <strain evidence="1">COMA1</strain>
    </source>
</reference>
<keyword evidence="2" id="KW-1185">Reference proteome</keyword>
<name>A0A0S4LFT3_9BACT</name>
<evidence type="ECO:0000313" key="2">
    <source>
        <dbReference type="Proteomes" id="UP000199032"/>
    </source>
</evidence>
<evidence type="ECO:0000313" key="1">
    <source>
        <dbReference type="EMBL" id="CUS34852.1"/>
    </source>
</evidence>
<dbReference type="EMBL" id="CZQA01000007">
    <property type="protein sequence ID" value="CUS34852.1"/>
    <property type="molecule type" value="Genomic_DNA"/>
</dbReference>
<gene>
    <name evidence="1" type="ORF">COMA1_150001</name>
</gene>
<protein>
    <submittedName>
        <fullName evidence="1">Uncharacterized protein</fullName>
    </submittedName>
</protein>
<dbReference type="AlphaFoldDB" id="A0A0S4LFT3"/>
<dbReference type="STRING" id="1742972.COMA1_150001"/>
<sequence length="84" mass="9602">MYFHWCHAPMRHTADEVRSWVQSALQFLEGSPFTSIIDRQGDTKGVRPEWYLLNDSVADARYQTAASSDTVGLLPHHLSPEERS</sequence>